<reference evidence="1 2" key="1">
    <citation type="submission" date="2024-01" db="EMBL/GenBank/DDBJ databases">
        <title>The genomes of 5 underutilized Papilionoideae crops provide insights into root nodulation and disease resistanc.</title>
        <authorList>
            <person name="Jiang F."/>
        </authorList>
    </citation>
    <scope>NUCLEOTIDE SEQUENCE [LARGE SCALE GENOMIC DNA]</scope>
    <source>
        <strain evidence="1">JINMINGXINNONG_FW02</strain>
        <tissue evidence="1">Leaves</tissue>
    </source>
</reference>
<sequence length="75" mass="8863">MVPSSDVVSYSVIVTFRNFFRSVLNFLLTEFKFCYFRAYQYSTFRHGMPYTRLNQQKPKSVFVTANIVFSNDTIP</sequence>
<dbReference type="EMBL" id="JAYMYR010000002">
    <property type="protein sequence ID" value="KAK7379128.1"/>
    <property type="molecule type" value="Genomic_DNA"/>
</dbReference>
<evidence type="ECO:0000313" key="1">
    <source>
        <dbReference type="EMBL" id="KAK7379128.1"/>
    </source>
</evidence>
<evidence type="ECO:0000313" key="2">
    <source>
        <dbReference type="Proteomes" id="UP001374584"/>
    </source>
</evidence>
<organism evidence="1 2">
    <name type="scientific">Phaseolus coccineus</name>
    <name type="common">Scarlet runner bean</name>
    <name type="synonym">Phaseolus multiflorus</name>
    <dbReference type="NCBI Taxonomy" id="3886"/>
    <lineage>
        <taxon>Eukaryota</taxon>
        <taxon>Viridiplantae</taxon>
        <taxon>Streptophyta</taxon>
        <taxon>Embryophyta</taxon>
        <taxon>Tracheophyta</taxon>
        <taxon>Spermatophyta</taxon>
        <taxon>Magnoliopsida</taxon>
        <taxon>eudicotyledons</taxon>
        <taxon>Gunneridae</taxon>
        <taxon>Pentapetalae</taxon>
        <taxon>rosids</taxon>
        <taxon>fabids</taxon>
        <taxon>Fabales</taxon>
        <taxon>Fabaceae</taxon>
        <taxon>Papilionoideae</taxon>
        <taxon>50 kb inversion clade</taxon>
        <taxon>NPAAA clade</taxon>
        <taxon>indigoferoid/millettioid clade</taxon>
        <taxon>Phaseoleae</taxon>
        <taxon>Phaseolus</taxon>
    </lineage>
</organism>
<accession>A0AAN9RRX3</accession>
<keyword evidence="2" id="KW-1185">Reference proteome</keyword>
<proteinExistence type="predicted"/>
<protein>
    <submittedName>
        <fullName evidence="1">Uncharacterized protein</fullName>
    </submittedName>
</protein>
<gene>
    <name evidence="1" type="ORF">VNO80_04581</name>
</gene>
<dbReference type="AlphaFoldDB" id="A0AAN9RRX3"/>
<comment type="caution">
    <text evidence="1">The sequence shown here is derived from an EMBL/GenBank/DDBJ whole genome shotgun (WGS) entry which is preliminary data.</text>
</comment>
<name>A0AAN9RRX3_PHACN</name>
<dbReference type="Proteomes" id="UP001374584">
    <property type="component" value="Unassembled WGS sequence"/>
</dbReference>